<sequence length="611" mass="71012">MFELESLTSLFFFLDVCCQLSFFTFRETIGNLDRSKLQLLALSSAGIGAVLCYLAWKQSPKTIPIGDGWWGAGEKPLTEDETIHKFVVKTSVEEIEDLHRRIDQTRFTEPLEDSRFNYGFNSNYLRRVVSYWRHQFDWEKQVKVINQYPHFKTKIEGIDVHFVHVRPVQKAGQTVLPLMMVHGWPGFNTLEAARVFLKLMERLGFPEFYVQGGDWGAFITANMAQMNPETDSLGQLLSLVIGRYLPFLVGFTKEDFSLDDLLTNVMIYWTTCSIIPSMRFYKENLKKDFKTRVDRVTSMYVPTGLAAFPNELLHCPRAWAGARFTDVRSFTYMPRGGHFAALEEPQLMAEDIIQFVEKWLCHLLFHHRKFSLDDLLTNVMIYWTTCSIIPSMRFYKENLKKDFKTRVDRVEYSHSSKCVLKLCFPSFHSGQACMCPLAAFPNELLHCPRAWAGARFTDVRSFTYMPRGGHFAALEEPQLMAEDIIQFVKKWLCHLLFHHRKFSLDDLLTNVMIYWTTCSIIPSMRFYKENLKKDFKTRVDRVTSMHVPTGLVAFPNELLHCPRAWAGARFTDVRSFTYMPRGGHFAALEEPQLMAEDIIQFVEKVESKGKK</sequence>
<dbReference type="GO" id="GO:0016787">
    <property type="term" value="F:hydrolase activity"/>
    <property type="evidence" value="ECO:0007669"/>
    <property type="project" value="UniProtKB-KW"/>
</dbReference>
<dbReference type="Proteomes" id="UP000830375">
    <property type="component" value="Unassembled WGS sequence"/>
</dbReference>
<dbReference type="InterPro" id="IPR029058">
    <property type="entry name" value="AB_hydrolase_fold"/>
</dbReference>
<organism evidence="4 5">
    <name type="scientific">Labeo rohita</name>
    <name type="common">Indian major carp</name>
    <name type="synonym">Cyprinus rohita</name>
    <dbReference type="NCBI Taxonomy" id="84645"/>
    <lineage>
        <taxon>Eukaryota</taxon>
        <taxon>Metazoa</taxon>
        <taxon>Chordata</taxon>
        <taxon>Craniata</taxon>
        <taxon>Vertebrata</taxon>
        <taxon>Euteleostomi</taxon>
        <taxon>Actinopterygii</taxon>
        <taxon>Neopterygii</taxon>
        <taxon>Teleostei</taxon>
        <taxon>Ostariophysi</taxon>
        <taxon>Cypriniformes</taxon>
        <taxon>Cyprinidae</taxon>
        <taxon>Labeoninae</taxon>
        <taxon>Labeonini</taxon>
        <taxon>Labeo</taxon>
    </lineage>
</organism>
<comment type="similarity">
    <text evidence="1">Belongs to the peptidase S33 family.</text>
</comment>
<evidence type="ECO:0000313" key="5">
    <source>
        <dbReference type="Proteomes" id="UP000830375"/>
    </source>
</evidence>
<evidence type="ECO:0000259" key="3">
    <source>
        <dbReference type="Pfam" id="PF06441"/>
    </source>
</evidence>
<feature type="domain" description="Epoxide hydrolase N-terminal" evidence="3">
    <location>
        <begin position="83"/>
        <end position="186"/>
    </location>
</feature>
<dbReference type="PANTHER" id="PTHR21661:SF78">
    <property type="entry name" value="EPOXIDE HYDROLASE 1"/>
    <property type="match status" value="1"/>
</dbReference>
<evidence type="ECO:0000256" key="2">
    <source>
        <dbReference type="ARBA" id="ARBA00022801"/>
    </source>
</evidence>
<dbReference type="Gene3D" id="3.40.50.1820">
    <property type="entry name" value="alpha/beta hydrolase"/>
    <property type="match status" value="5"/>
</dbReference>
<reference evidence="4 5" key="1">
    <citation type="submission" date="2022-01" db="EMBL/GenBank/DDBJ databases">
        <title>A high-quality chromosome-level genome assembly of rohu carp, Labeo rohita.</title>
        <authorList>
            <person name="Arick M.A. II"/>
            <person name="Hsu C.-Y."/>
            <person name="Magbanua Z."/>
            <person name="Pechanova O."/>
            <person name="Grover C."/>
            <person name="Miller E."/>
            <person name="Thrash A."/>
            <person name="Ezzel L."/>
            <person name="Alam S."/>
            <person name="Benzie J."/>
            <person name="Hamilton M."/>
            <person name="Karsi A."/>
            <person name="Lawrence M.L."/>
            <person name="Peterson D.G."/>
        </authorList>
    </citation>
    <scope>NUCLEOTIDE SEQUENCE [LARGE SCALE GENOMIC DNA]</scope>
    <source>
        <strain evidence="5">BAU-BD-2019</strain>
        <tissue evidence="4">Blood</tissue>
    </source>
</reference>
<dbReference type="EMBL" id="JACTAM010000013">
    <property type="protein sequence ID" value="KAI2657958.1"/>
    <property type="molecule type" value="Genomic_DNA"/>
</dbReference>
<name>A0ABQ8M7Z4_LABRO</name>
<dbReference type="SUPFAM" id="SSF53474">
    <property type="entry name" value="alpha/beta-Hydrolases"/>
    <property type="match status" value="3"/>
</dbReference>
<dbReference type="PANTHER" id="PTHR21661">
    <property type="entry name" value="EPOXIDE HYDROLASE 1-RELATED"/>
    <property type="match status" value="1"/>
</dbReference>
<evidence type="ECO:0000313" key="4">
    <source>
        <dbReference type="EMBL" id="KAI2657958.1"/>
    </source>
</evidence>
<keyword evidence="2 4" id="KW-0378">Hydrolase</keyword>
<gene>
    <name evidence="4" type="ORF">H4Q32_009395</name>
</gene>
<dbReference type="InterPro" id="IPR010497">
    <property type="entry name" value="Epoxide_hydro_N"/>
</dbReference>
<comment type="caution">
    <text evidence="4">The sequence shown here is derived from an EMBL/GenBank/DDBJ whole genome shotgun (WGS) entry which is preliminary data.</text>
</comment>
<proteinExistence type="inferred from homology"/>
<accession>A0ABQ8M7Z4</accession>
<evidence type="ECO:0000256" key="1">
    <source>
        <dbReference type="ARBA" id="ARBA00010088"/>
    </source>
</evidence>
<keyword evidence="5" id="KW-1185">Reference proteome</keyword>
<protein>
    <submittedName>
        <fullName evidence="4">Epoxide hydrolase 1</fullName>
    </submittedName>
</protein>
<dbReference type="Pfam" id="PF06441">
    <property type="entry name" value="EHN"/>
    <property type="match status" value="1"/>
</dbReference>